<evidence type="ECO:0000313" key="3">
    <source>
        <dbReference type="Proteomes" id="UP000298781"/>
    </source>
</evidence>
<dbReference type="AlphaFoldDB" id="A0A4D7B813"/>
<dbReference type="Pfam" id="PF00149">
    <property type="entry name" value="Metallophos"/>
    <property type="match status" value="1"/>
</dbReference>
<dbReference type="InterPro" id="IPR004843">
    <property type="entry name" value="Calcineurin-like_PHP"/>
</dbReference>
<dbReference type="PROSITE" id="PS51318">
    <property type="entry name" value="TAT"/>
    <property type="match status" value="1"/>
</dbReference>
<dbReference type="GO" id="GO:0047631">
    <property type="term" value="F:ADP-ribose diphosphatase activity"/>
    <property type="evidence" value="ECO:0007669"/>
    <property type="project" value="TreeGrafter"/>
</dbReference>
<dbReference type="Proteomes" id="UP000298781">
    <property type="component" value="Chromosome"/>
</dbReference>
<dbReference type="Gene3D" id="3.60.21.10">
    <property type="match status" value="1"/>
</dbReference>
<organism evidence="2 3">
    <name type="scientific">Phreatobacter stygius</name>
    <dbReference type="NCBI Taxonomy" id="1940610"/>
    <lineage>
        <taxon>Bacteria</taxon>
        <taxon>Pseudomonadati</taxon>
        <taxon>Pseudomonadota</taxon>
        <taxon>Alphaproteobacteria</taxon>
        <taxon>Hyphomicrobiales</taxon>
        <taxon>Phreatobacteraceae</taxon>
        <taxon>Phreatobacter</taxon>
    </lineage>
</organism>
<dbReference type="GO" id="GO:0047734">
    <property type="term" value="F:CDP-glycerol diphosphatase activity"/>
    <property type="evidence" value="ECO:0007669"/>
    <property type="project" value="TreeGrafter"/>
</dbReference>
<evidence type="ECO:0000259" key="1">
    <source>
        <dbReference type="Pfam" id="PF00149"/>
    </source>
</evidence>
<accession>A0A4D7B813</accession>
<feature type="domain" description="Calcineurin-like phosphoesterase" evidence="1">
    <location>
        <begin position="37"/>
        <end position="257"/>
    </location>
</feature>
<name>A0A4D7B813_9HYPH</name>
<dbReference type="EMBL" id="CP039690">
    <property type="protein sequence ID" value="QCI64272.1"/>
    <property type="molecule type" value="Genomic_DNA"/>
</dbReference>
<keyword evidence="3" id="KW-1185">Reference proteome</keyword>
<reference evidence="2 3" key="1">
    <citation type="submission" date="2019-04" db="EMBL/GenBank/DDBJ databases">
        <title>Phreatobacter aquaticus sp. nov.</title>
        <authorList>
            <person name="Choi A."/>
        </authorList>
    </citation>
    <scope>NUCLEOTIDE SEQUENCE [LARGE SCALE GENOMIC DNA]</scope>
    <source>
        <strain evidence="2 3">KCTC 52518</strain>
    </source>
</reference>
<dbReference type="RefSeq" id="WP_136959727.1">
    <property type="nucleotide sequence ID" value="NZ_CP039690.1"/>
</dbReference>
<gene>
    <name evidence="2" type="ORF">E8M01_08470</name>
</gene>
<protein>
    <submittedName>
        <fullName evidence="2">Phosphatase</fullName>
    </submittedName>
</protein>
<sequence>MITRRNLLTSGAAATLVTPFGGFLAGPARGQAGPLFRFGIVADPQYAPVVPNLRMNRYYANSLWKLSAAIGEFNKHDLRFVATLGDIIDRHWESFGHVLPVYDQLKHERFFLLGNHDYDVANDYLASVVRNTGMPRAYYDFAGGGYRFIILDGNDVSTFAPPRGDARRELAAERLAALKQKNAINAQAWNGSLSDAQFAWLGETMTKAKASGEKVIVMGHYPIYPVNIHNLWDAERIVELLTGFDNFVAYFCGHNHAGNFAEVSGKYFVNFCGMVDTPDTTAYSIVEVHADRLEIRGFGREQNRSLKI</sequence>
<dbReference type="OrthoDB" id="9791866at2"/>
<dbReference type="GO" id="GO:0008663">
    <property type="term" value="F:2',3'-cyclic-nucleotide 2'-phosphodiesterase activity"/>
    <property type="evidence" value="ECO:0007669"/>
    <property type="project" value="TreeGrafter"/>
</dbReference>
<dbReference type="SUPFAM" id="SSF56300">
    <property type="entry name" value="Metallo-dependent phosphatases"/>
    <property type="match status" value="1"/>
</dbReference>
<dbReference type="PANTHER" id="PTHR16509:SF1">
    <property type="entry name" value="MANGANESE-DEPENDENT ADP-RIBOSE_CDP-ALCOHOL DIPHOSPHATASE"/>
    <property type="match status" value="1"/>
</dbReference>
<evidence type="ECO:0000313" key="2">
    <source>
        <dbReference type="EMBL" id="QCI64272.1"/>
    </source>
</evidence>
<dbReference type="GO" id="GO:0030145">
    <property type="term" value="F:manganese ion binding"/>
    <property type="evidence" value="ECO:0007669"/>
    <property type="project" value="TreeGrafter"/>
</dbReference>
<proteinExistence type="predicted"/>
<dbReference type="InterPro" id="IPR029052">
    <property type="entry name" value="Metallo-depent_PP-like"/>
</dbReference>
<dbReference type="InterPro" id="IPR006311">
    <property type="entry name" value="TAT_signal"/>
</dbReference>
<dbReference type="PANTHER" id="PTHR16509">
    <property type="match status" value="1"/>
</dbReference>
<dbReference type="KEGG" id="pstg:E8M01_08470"/>